<dbReference type="eggNOG" id="COG1073">
    <property type="taxonomic scope" value="Bacteria"/>
</dbReference>
<comment type="caution">
    <text evidence="1">The sequence shown here is derived from an EMBL/GenBank/DDBJ whole genome shotgun (WGS) entry which is preliminary data.</text>
</comment>
<dbReference type="Gene3D" id="3.40.50.1820">
    <property type="entry name" value="alpha/beta hydrolase"/>
    <property type="match status" value="1"/>
</dbReference>
<dbReference type="AlphaFoldDB" id="A0A086Z1A1"/>
<protein>
    <submittedName>
        <fullName evidence="1">Putative esterase protein-like</fullName>
    </submittedName>
</protein>
<accession>A0A086Z1A1</accession>
<dbReference type="SUPFAM" id="SSF53474">
    <property type="entry name" value="alpha/beta-Hydrolases"/>
    <property type="match status" value="1"/>
</dbReference>
<organism evidence="1 2">
    <name type="scientific">Bifidobacterium actinocoloniiforme DSM 22766</name>
    <dbReference type="NCBI Taxonomy" id="1437605"/>
    <lineage>
        <taxon>Bacteria</taxon>
        <taxon>Bacillati</taxon>
        <taxon>Actinomycetota</taxon>
        <taxon>Actinomycetes</taxon>
        <taxon>Bifidobacteriales</taxon>
        <taxon>Bifidobacteriaceae</taxon>
        <taxon>Bifidobacterium</taxon>
    </lineage>
</organism>
<gene>
    <name evidence="1" type="ORF">BACT_1003</name>
</gene>
<proteinExistence type="predicted"/>
<keyword evidence="2" id="KW-1185">Reference proteome</keyword>
<dbReference type="Proteomes" id="UP000029015">
    <property type="component" value="Unassembled WGS sequence"/>
</dbReference>
<sequence>MDAVVADLPMMDREPLGDTLFAARTMDLRIDAGTILIGHSAGTNRIFSILEQADVQVRATYLLAGYCTPKPNRCLTLKDSYDWRRIKDHAGEVYLFNSFDDPFDCDEHQGQLLFDHLGGTLILRSDGHFFQPTQPLLLKQLEQPDQPSAAAQETQG</sequence>
<reference evidence="1 2" key="1">
    <citation type="submission" date="2014-03" db="EMBL/GenBank/DDBJ databases">
        <title>Genomics of Bifidobacteria.</title>
        <authorList>
            <person name="Ventura M."/>
            <person name="Milani C."/>
            <person name="Lugli G.A."/>
        </authorList>
    </citation>
    <scope>NUCLEOTIDE SEQUENCE [LARGE SCALE GENOMIC DNA]</scope>
    <source>
        <strain evidence="1 2">DSM 22766</strain>
    </source>
</reference>
<dbReference type="EMBL" id="JGYK01000001">
    <property type="protein sequence ID" value="KFI40301.1"/>
    <property type="molecule type" value="Genomic_DNA"/>
</dbReference>
<dbReference type="InterPro" id="IPR029058">
    <property type="entry name" value="AB_hydrolase_fold"/>
</dbReference>
<dbReference type="STRING" id="1437605.AB656_03630"/>
<name>A0A086Z1A1_9BIFI</name>
<evidence type="ECO:0000313" key="1">
    <source>
        <dbReference type="EMBL" id="KFI40301.1"/>
    </source>
</evidence>
<evidence type="ECO:0000313" key="2">
    <source>
        <dbReference type="Proteomes" id="UP000029015"/>
    </source>
</evidence>